<dbReference type="KEGG" id="ari:UM93_14535"/>
<dbReference type="Proteomes" id="UP000061839">
    <property type="component" value="Chromosome"/>
</dbReference>
<evidence type="ECO:0000313" key="2">
    <source>
        <dbReference type="Proteomes" id="UP000061839"/>
    </source>
</evidence>
<gene>
    <name evidence="1" type="ORF">UM93_14535</name>
</gene>
<proteinExistence type="predicted"/>
<dbReference type="EMBL" id="CP011005">
    <property type="protein sequence ID" value="AJT42410.1"/>
    <property type="molecule type" value="Genomic_DNA"/>
</dbReference>
<accession>A0A0D4C1W8</accession>
<evidence type="ECO:0000313" key="1">
    <source>
        <dbReference type="EMBL" id="AJT42410.1"/>
    </source>
</evidence>
<reference evidence="1 2" key="1">
    <citation type="journal article" date="2015" name="Genome Announc.">
        <title>Complete Genome Sequencing of Protease-Producing Novel Arthrobacter sp. Strain IHBB 11108 Using PacBio Single-Molecule Real-Time Sequencing Technology.</title>
        <authorList>
            <person name="Kiran S."/>
            <person name="Swarnkar M.K."/>
            <person name="Pal M."/>
            <person name="Thakur R."/>
            <person name="Tewari R."/>
            <person name="Singh A.K."/>
            <person name="Gulati A."/>
        </authorList>
    </citation>
    <scope>NUCLEOTIDE SEQUENCE [LARGE SCALE GENOMIC DNA]</scope>
    <source>
        <strain evidence="1 2">IHBB 11108</strain>
    </source>
</reference>
<dbReference type="HOGENOM" id="CLU_2491086_0_0_11"/>
<organism evidence="1 2">
    <name type="scientific">Psychromicrobium lacuslunae</name>
    <dbReference type="NCBI Taxonomy" id="1618207"/>
    <lineage>
        <taxon>Bacteria</taxon>
        <taxon>Bacillati</taxon>
        <taxon>Actinomycetota</taxon>
        <taxon>Actinomycetes</taxon>
        <taxon>Micrococcales</taxon>
        <taxon>Micrococcaceae</taxon>
        <taxon>Psychromicrobium</taxon>
    </lineage>
</organism>
<dbReference type="AlphaFoldDB" id="A0A0D4C1W8"/>
<protein>
    <submittedName>
        <fullName evidence="1">Uncharacterized protein</fullName>
    </submittedName>
</protein>
<name>A0A0D4C1W8_9MICC</name>
<sequence length="86" mass="9463">MSRGQLARTPADFPRMKHRAAGRLAKRRLEQWLRSINWDAKFIGGPDDKPLSKTGVLMVAPEGTPISDKAAWTEISGYLSVDGVAL</sequence>
<dbReference type="PATRIC" id="fig|1618207.4.peg.2958"/>
<keyword evidence="2" id="KW-1185">Reference proteome</keyword>
<dbReference type="STRING" id="1618207.UM93_14535"/>